<feature type="transmembrane region" description="Helical" evidence="11">
    <location>
        <begin position="964"/>
        <end position="988"/>
    </location>
</feature>
<dbReference type="RefSeq" id="WP_241062850.1">
    <property type="nucleotide sequence ID" value="NZ_JAKWJU010000002.1"/>
</dbReference>
<dbReference type="InterPro" id="IPR042106">
    <property type="entry name" value="Nuo/plastoQ_OxRdtase_6_NuoJ"/>
</dbReference>
<feature type="transmembrane region" description="Helical" evidence="11">
    <location>
        <begin position="74"/>
        <end position="95"/>
    </location>
</feature>
<dbReference type="Pfam" id="PF00361">
    <property type="entry name" value="Proton_antipo_M"/>
    <property type="match status" value="1"/>
</dbReference>
<reference evidence="17" key="1">
    <citation type="submission" date="2022-03" db="EMBL/GenBank/DDBJ databases">
        <authorList>
            <person name="Santos J.D.N."/>
            <person name="Kallscheuer N."/>
            <person name="Jogler C."/>
            <person name="Lage O.M."/>
        </authorList>
    </citation>
    <scope>NUCLEOTIDE SEQUENCE</scope>
    <source>
        <strain evidence="17">M600PL45_2</strain>
    </source>
</reference>
<evidence type="ECO:0000256" key="4">
    <source>
        <dbReference type="ARBA" id="ARBA00022475"/>
    </source>
</evidence>
<keyword evidence="2" id="KW-0813">Transport</keyword>
<feature type="region of interest" description="Disordered" evidence="10">
    <location>
        <begin position="1002"/>
        <end position="1034"/>
    </location>
</feature>
<feature type="transmembrane region" description="Helical" evidence="11">
    <location>
        <begin position="889"/>
        <end position="909"/>
    </location>
</feature>
<dbReference type="PANTHER" id="PTHR43373">
    <property type="entry name" value="NA(+)/H(+) ANTIPORTER SUBUNIT"/>
    <property type="match status" value="1"/>
</dbReference>
<keyword evidence="4" id="KW-1003">Cell membrane</keyword>
<evidence type="ECO:0000256" key="2">
    <source>
        <dbReference type="ARBA" id="ARBA00022448"/>
    </source>
</evidence>
<feature type="domain" description="NADH:quinone oxidoreductase/Mrp antiporter transmembrane" evidence="12">
    <location>
        <begin position="125"/>
        <end position="396"/>
    </location>
</feature>
<feature type="domain" description="MrpA C-terminal/MbhE" evidence="16">
    <location>
        <begin position="691"/>
        <end position="774"/>
    </location>
</feature>
<feature type="region of interest" description="Disordered" evidence="10">
    <location>
        <begin position="782"/>
        <end position="839"/>
    </location>
</feature>
<evidence type="ECO:0000313" key="17">
    <source>
        <dbReference type="EMBL" id="MCH6164003.1"/>
    </source>
</evidence>
<dbReference type="InterPro" id="IPR046806">
    <property type="entry name" value="MrpA_C/MbhE"/>
</dbReference>
<dbReference type="NCBIfam" id="NF009284">
    <property type="entry name" value="PRK12644.1"/>
    <property type="match status" value="1"/>
</dbReference>
<dbReference type="Pfam" id="PF00662">
    <property type="entry name" value="Proton_antipo_N"/>
    <property type="match status" value="1"/>
</dbReference>
<evidence type="ECO:0000259" key="15">
    <source>
        <dbReference type="Pfam" id="PF13244"/>
    </source>
</evidence>
<feature type="transmembrane region" description="Helical" evidence="11">
    <location>
        <begin position="456"/>
        <end position="482"/>
    </location>
</feature>
<evidence type="ECO:0000256" key="6">
    <source>
        <dbReference type="ARBA" id="ARBA00022989"/>
    </source>
</evidence>
<feature type="compositionally biased region" description="Gly residues" evidence="10">
    <location>
        <begin position="1016"/>
        <end position="1027"/>
    </location>
</feature>
<feature type="transmembrane region" description="Helical" evidence="11">
    <location>
        <begin position="921"/>
        <end position="944"/>
    </location>
</feature>
<evidence type="ECO:0000256" key="3">
    <source>
        <dbReference type="ARBA" id="ARBA00022449"/>
    </source>
</evidence>
<feature type="transmembrane region" description="Helical" evidence="11">
    <location>
        <begin position="319"/>
        <end position="343"/>
    </location>
</feature>
<feature type="transmembrane region" description="Helical" evidence="11">
    <location>
        <begin position="203"/>
        <end position="227"/>
    </location>
</feature>
<gene>
    <name evidence="17" type="ORF">MMA15_27455</name>
</gene>
<feature type="transmembrane region" description="Helical" evidence="11">
    <location>
        <begin position="364"/>
        <end position="387"/>
    </location>
</feature>
<feature type="transmembrane region" description="Helical" evidence="11">
    <location>
        <begin position="102"/>
        <end position="123"/>
    </location>
</feature>
<organism evidence="17 18">
    <name type="scientific">Streptomyces marispadix</name>
    <dbReference type="NCBI Taxonomy" id="2922868"/>
    <lineage>
        <taxon>Bacteria</taxon>
        <taxon>Bacillati</taxon>
        <taxon>Actinomycetota</taxon>
        <taxon>Actinomycetes</taxon>
        <taxon>Kitasatosporales</taxon>
        <taxon>Streptomycetaceae</taxon>
        <taxon>Streptomyces</taxon>
    </lineage>
</organism>
<comment type="caution">
    <text evidence="17">The sequence shown here is derived from an EMBL/GenBank/DDBJ whole genome shotgun (WGS) entry which is preliminary data.</text>
</comment>
<feature type="transmembrane region" description="Helical" evidence="11">
    <location>
        <begin position="865"/>
        <end position="883"/>
    </location>
</feature>
<keyword evidence="8 11" id="KW-0472">Membrane</keyword>
<feature type="transmembrane region" description="Helical" evidence="11">
    <location>
        <begin position="129"/>
        <end position="146"/>
    </location>
</feature>
<dbReference type="EMBL" id="JAKWJU010000002">
    <property type="protein sequence ID" value="MCH6164003.1"/>
    <property type="molecule type" value="Genomic_DNA"/>
</dbReference>
<keyword evidence="5 9" id="KW-0812">Transmembrane</keyword>
<feature type="transmembrane region" description="Helical" evidence="11">
    <location>
        <begin position="604"/>
        <end position="625"/>
    </location>
</feature>
<evidence type="ECO:0000256" key="8">
    <source>
        <dbReference type="ARBA" id="ARBA00023136"/>
    </source>
</evidence>
<accession>A0ABS9T6C6</accession>
<feature type="domain" description="Na+/H+ antiporter MnhB subunit-related protein" evidence="14">
    <location>
        <begin position="862"/>
        <end position="985"/>
    </location>
</feature>
<feature type="transmembrane region" description="Helical" evidence="11">
    <location>
        <begin position="158"/>
        <end position="183"/>
    </location>
</feature>
<proteinExistence type="predicted"/>
<feature type="transmembrane region" description="Helical" evidence="11">
    <location>
        <begin position="295"/>
        <end position="313"/>
    </location>
</feature>
<evidence type="ECO:0000256" key="10">
    <source>
        <dbReference type="SAM" id="MobiDB-lite"/>
    </source>
</evidence>
<evidence type="ECO:0000259" key="13">
    <source>
        <dbReference type="Pfam" id="PF00662"/>
    </source>
</evidence>
<protein>
    <submittedName>
        <fullName evidence="17">Na+/H+ antiporter subunit A</fullName>
    </submittedName>
</protein>
<evidence type="ECO:0000256" key="9">
    <source>
        <dbReference type="RuleBase" id="RU000320"/>
    </source>
</evidence>
<feature type="domain" description="NADH-Ubiquinone oxidoreductase (complex I) chain 5 N-terminal" evidence="13">
    <location>
        <begin position="60"/>
        <end position="99"/>
    </location>
</feature>
<name>A0ABS9T6C6_9ACTN</name>
<evidence type="ECO:0000256" key="7">
    <source>
        <dbReference type="ARBA" id="ARBA00023065"/>
    </source>
</evidence>
<reference evidence="17" key="2">
    <citation type="journal article" date="2023" name="Int. J. Syst. Evol. Microbiol.">
        <title>Streptomyces marispadix sp. nov., isolated from marine beach sediment of the Northern Coast of Portugal.</title>
        <authorList>
            <person name="dos Santos J.D.N."/>
            <person name="Vitorino I.R."/>
            <person name="Kallscheuer N."/>
            <person name="Srivastava A."/>
            <person name="Krautwurst S."/>
            <person name="Marz M."/>
            <person name="Jogler C."/>
            <person name="Lobo Da Cunha A."/>
            <person name="Catita J."/>
            <person name="Goncalves H."/>
            <person name="Gonzalez I."/>
            <person name="Reyes F."/>
            <person name="Lage O.M."/>
        </authorList>
    </citation>
    <scope>NUCLEOTIDE SEQUENCE</scope>
    <source>
        <strain evidence="17">M600PL45_2</strain>
    </source>
</reference>
<dbReference type="Pfam" id="PF13244">
    <property type="entry name" value="MbhD"/>
    <property type="match status" value="1"/>
</dbReference>
<dbReference type="InterPro" id="IPR001516">
    <property type="entry name" value="Proton_antipo_N"/>
</dbReference>
<dbReference type="Proteomes" id="UP001166784">
    <property type="component" value="Unassembled WGS sequence"/>
</dbReference>
<dbReference type="InterPro" id="IPR050616">
    <property type="entry name" value="CPA3_Na-H_Antiporter_A"/>
</dbReference>
<feature type="transmembrane region" description="Helical" evidence="11">
    <location>
        <begin position="632"/>
        <end position="650"/>
    </location>
</feature>
<evidence type="ECO:0000313" key="18">
    <source>
        <dbReference type="Proteomes" id="UP001166784"/>
    </source>
</evidence>
<keyword evidence="6 11" id="KW-1133">Transmembrane helix</keyword>
<feature type="transmembrane region" description="Helical" evidence="11">
    <location>
        <begin position="407"/>
        <end position="427"/>
    </location>
</feature>
<dbReference type="Gene3D" id="1.20.120.1200">
    <property type="entry name" value="NADH-ubiquinone/plastoquinone oxidoreductase chain 6, subunit NuoJ"/>
    <property type="match status" value="1"/>
</dbReference>
<dbReference type="PRINTS" id="PR01434">
    <property type="entry name" value="NADHDHGNASE5"/>
</dbReference>
<feature type="transmembrane region" description="Helical" evidence="11">
    <location>
        <begin position="697"/>
        <end position="717"/>
    </location>
</feature>
<evidence type="ECO:0000256" key="11">
    <source>
        <dbReference type="SAM" id="Phobius"/>
    </source>
</evidence>
<keyword evidence="18" id="KW-1185">Reference proteome</keyword>
<dbReference type="InterPro" id="IPR007182">
    <property type="entry name" value="MnhB"/>
</dbReference>
<feature type="transmembrane region" description="Helical" evidence="11">
    <location>
        <begin position="656"/>
        <end position="676"/>
    </location>
</feature>
<evidence type="ECO:0000259" key="12">
    <source>
        <dbReference type="Pfam" id="PF00361"/>
    </source>
</evidence>
<dbReference type="InterPro" id="IPR025383">
    <property type="entry name" value="MrpA_C/MbhD"/>
</dbReference>
<evidence type="ECO:0000259" key="14">
    <source>
        <dbReference type="Pfam" id="PF04039"/>
    </source>
</evidence>
<feature type="domain" description="MrpA C-terminal/MbhD" evidence="15">
    <location>
        <begin position="616"/>
        <end position="679"/>
    </location>
</feature>
<comment type="subcellular location">
    <subcellularLocation>
        <location evidence="1">Cell membrane</location>
        <topology evidence="1">Multi-pass membrane protein</topology>
    </subcellularLocation>
    <subcellularLocation>
        <location evidence="9">Membrane</location>
        <topology evidence="9">Multi-pass membrane protein</topology>
    </subcellularLocation>
</comment>
<dbReference type="PANTHER" id="PTHR43373:SF1">
    <property type="entry name" value="NA(+)_H(+) ANTIPORTER SUBUNIT A"/>
    <property type="match status" value="1"/>
</dbReference>
<feature type="transmembrane region" description="Helical" evidence="11">
    <location>
        <begin position="502"/>
        <end position="527"/>
    </location>
</feature>
<evidence type="ECO:0000259" key="16">
    <source>
        <dbReference type="Pfam" id="PF20501"/>
    </source>
</evidence>
<keyword evidence="3" id="KW-0050">Antiport</keyword>
<evidence type="ECO:0000256" key="5">
    <source>
        <dbReference type="ARBA" id="ARBA00022692"/>
    </source>
</evidence>
<feature type="transmembrane region" description="Helical" evidence="11">
    <location>
        <begin position="264"/>
        <end position="283"/>
    </location>
</feature>
<dbReference type="InterPro" id="IPR001750">
    <property type="entry name" value="ND/Mrp_TM"/>
</dbReference>
<evidence type="ECO:0000256" key="1">
    <source>
        <dbReference type="ARBA" id="ARBA00004651"/>
    </source>
</evidence>
<feature type="transmembrane region" description="Helical" evidence="11">
    <location>
        <begin position="573"/>
        <end position="592"/>
    </location>
</feature>
<dbReference type="Pfam" id="PF04039">
    <property type="entry name" value="MnhB"/>
    <property type="match status" value="1"/>
</dbReference>
<sequence length="1034" mass="106853">MLSLILLHFAGACSAPLLVRWLGPRAFLVLALIPAAALAWAVRHYGDVTAGEAVVERWPWMPVLGVELELRCDALALLMVAVVGGVGALVLVYCAGYFARPAFSLGQFAGTLTAFAGAMLGLVLADDLIVLYVMWELTTVFSFLLIGHVPERRPNRLAALQALMVTVTGGLAMLVGFLMLGHAAGTYRLSGILADPPSADAPVVAALVLILAGALSKSALWPFSFWLPGAMAAPTPVSAYLHAAAMVKAGVYLVARLAPAYAHVPAWRTIVLTLGAATMLLGGWRALREKDLKRLLAYGTVSQLGYLTVLTGTGTRVAALAGAAALLAHALFKAPLFLVVGIVDHATGTRQTDRLSGLARAMPGVCAVAVAAGASMAGLPPLLGFAAKEAAFTALLHPGSDGPPASASAAVVVALTAGTALTTAYTLRFLWGAFGTKTSGVATSAPTAVRTPVSPLLTVPAAVCALAGAALGPGAFSLGPLLGDYARAFPPSRAVPSAPYELAMWHGASAALALSLLTWAAGAVLFWKTRPMERLGRRLAVTDGRHIFARSLWALERTALEVTGAVQRGSLPVYLGTVLGVLITAQSIAMIVDPPWRHVGRVRWYDSVPQLGVAVVVCMVGALCVTSRQRMTAVVLAGVTGYGTAVLYVLHGAPDLALTQFAVETVSVVVFVLVLRRLPARFPDERRSSMLRRVTRLVTGLAAGGFAAVLTYVAGAARESRPSGPNLTFATQNHGLKNVVSTTLVDLRSWDTLGESAVLGVAAVGVTSLVFLRRRTGSPVTAWPSAAESVPGATPSGAPQAPARRPPHGTEGRGTHRAGHVWPLRAETGGRAGLPRRGAGAVPRRTWLTGSGTLDPERRSVIFEVLARLVFHPIVVLSLYLLFCAENLPGGGFSAGLVAGLALAVRYLAGGRYELDAAAPVDAGFLLGLGLMTMTGTGLVGLVLSGSVLQAGTFHGELPVVGKFHAASPVLFDTGIYLLVLGVVLDVLRSLGSEIDRRVERALGEEARGPATTGAPAGGGPAGGSPATGGEAAR</sequence>
<feature type="transmembrane region" description="Helical" evidence="11">
    <location>
        <begin position="753"/>
        <end position="772"/>
    </location>
</feature>
<dbReference type="Pfam" id="PF20501">
    <property type="entry name" value="MbhE"/>
    <property type="match status" value="1"/>
</dbReference>
<keyword evidence="7" id="KW-0406">Ion transport</keyword>